<evidence type="ECO:0000313" key="2">
    <source>
        <dbReference type="EMBL" id="KAF7944774.1"/>
    </source>
</evidence>
<feature type="region of interest" description="Disordered" evidence="1">
    <location>
        <begin position="162"/>
        <end position="238"/>
    </location>
</feature>
<gene>
    <name evidence="2" type="ORF">EAE97_005407</name>
</gene>
<proteinExistence type="predicted"/>
<evidence type="ECO:0000313" key="3">
    <source>
        <dbReference type="Proteomes" id="UP000710849"/>
    </source>
</evidence>
<comment type="caution">
    <text evidence="2">The sequence shown here is derived from an EMBL/GenBank/DDBJ whole genome shotgun (WGS) entry which is preliminary data.</text>
</comment>
<keyword evidence="3" id="KW-1185">Reference proteome</keyword>
<accession>A0A9P5LV75</accession>
<name>A0A9P5LV75_9HELO</name>
<dbReference type="AlphaFoldDB" id="A0A9P5LV75"/>
<feature type="compositionally biased region" description="Polar residues" evidence="1">
    <location>
        <begin position="227"/>
        <end position="238"/>
    </location>
</feature>
<reference evidence="2 3" key="1">
    <citation type="journal article" date="2020" name="Genome Biol. Evol.">
        <title>Comparative genomics of Sclerotiniaceae.</title>
        <authorList>
            <person name="Valero Jimenez C.A."/>
            <person name="Steentjes M."/>
            <person name="Scholten O.E."/>
            <person name="Van Kan J.A.L."/>
        </authorList>
    </citation>
    <scope>NUCLEOTIDE SEQUENCE [LARGE SCALE GENOMIC DNA]</scope>
    <source>
        <strain evidence="2 3">MUCL 94</strain>
    </source>
</reference>
<feature type="compositionally biased region" description="Basic and acidic residues" evidence="1">
    <location>
        <begin position="71"/>
        <end position="81"/>
    </location>
</feature>
<feature type="compositionally biased region" description="Polar residues" evidence="1">
    <location>
        <begin position="172"/>
        <end position="183"/>
    </location>
</feature>
<feature type="region of interest" description="Disordered" evidence="1">
    <location>
        <begin position="39"/>
        <end position="96"/>
    </location>
</feature>
<organism evidence="2 3">
    <name type="scientific">Botrytis byssoidea</name>
    <dbReference type="NCBI Taxonomy" id="139641"/>
    <lineage>
        <taxon>Eukaryota</taxon>
        <taxon>Fungi</taxon>
        <taxon>Dikarya</taxon>
        <taxon>Ascomycota</taxon>
        <taxon>Pezizomycotina</taxon>
        <taxon>Leotiomycetes</taxon>
        <taxon>Helotiales</taxon>
        <taxon>Sclerotiniaceae</taxon>
        <taxon>Botrytis</taxon>
    </lineage>
</organism>
<dbReference type="Proteomes" id="UP000710849">
    <property type="component" value="Unassembled WGS sequence"/>
</dbReference>
<dbReference type="GeneID" id="62148996"/>
<sequence length="296" mass="33755">MMKSHSPQRGPSSGRRFSKQNPLVFAKVIVISSDDEHWIQKRSNGAGPRRGKTLPETTRTRSSEHSAQVRAKKEFKAEPITDNRSGLYAGSKRGTEGYGLEGEEVATYPMIRARSSDSPIRYQRGPSHRTKLSSYFLQRRTGWEDSDIEDEDDQPEVMMKDLAQCGRKGNSKQETGSSISQARVQIASEYQYEPPNSLSDHRQKQSVESQIPPLNSFPDRSGRHGNSDYQFEPPSSQLDRIKERSFESQFPSLKSFQHWTVRERNSDYKFKISSSLLNSRQKESAVSQIQLVRSHL</sequence>
<dbReference type="RefSeq" id="XP_038733256.1">
    <property type="nucleotide sequence ID" value="XM_038875919.1"/>
</dbReference>
<protein>
    <submittedName>
        <fullName evidence="2">Uncharacterized protein</fullName>
    </submittedName>
</protein>
<dbReference type="EMBL" id="RCSW01000009">
    <property type="protein sequence ID" value="KAF7944774.1"/>
    <property type="molecule type" value="Genomic_DNA"/>
</dbReference>
<evidence type="ECO:0000256" key="1">
    <source>
        <dbReference type="SAM" id="MobiDB-lite"/>
    </source>
</evidence>